<reference evidence="3 4" key="1">
    <citation type="submission" date="2020-08" db="EMBL/GenBank/DDBJ databases">
        <title>Sequencing the genomes of 1000 actinobacteria strains.</title>
        <authorList>
            <person name="Klenk H.-P."/>
        </authorList>
    </citation>
    <scope>NUCLEOTIDE SEQUENCE [LARGE SCALE GENOMIC DNA]</scope>
    <source>
        <strain evidence="3 4">DSM 28796</strain>
    </source>
</reference>
<feature type="compositionally biased region" description="Low complexity" evidence="1">
    <location>
        <begin position="259"/>
        <end position="272"/>
    </location>
</feature>
<keyword evidence="4" id="KW-1185">Reference proteome</keyword>
<proteinExistence type="predicted"/>
<gene>
    <name evidence="3" type="ORF">HNR70_002030</name>
</gene>
<organism evidence="3 4">
    <name type="scientific">Brachybacterium aquaticum</name>
    <dbReference type="NCBI Taxonomy" id="1432564"/>
    <lineage>
        <taxon>Bacteria</taxon>
        <taxon>Bacillati</taxon>
        <taxon>Actinomycetota</taxon>
        <taxon>Actinomycetes</taxon>
        <taxon>Micrococcales</taxon>
        <taxon>Dermabacteraceae</taxon>
        <taxon>Brachybacterium</taxon>
    </lineage>
</organism>
<feature type="compositionally biased region" description="Acidic residues" evidence="1">
    <location>
        <begin position="302"/>
        <end position="316"/>
    </location>
</feature>
<evidence type="ECO:0000313" key="3">
    <source>
        <dbReference type="EMBL" id="MBB5832217.1"/>
    </source>
</evidence>
<dbReference type="EMBL" id="JACHLZ010000001">
    <property type="protein sequence ID" value="MBB5832217.1"/>
    <property type="molecule type" value="Genomic_DNA"/>
</dbReference>
<protein>
    <submittedName>
        <fullName evidence="3">Uncharacterized protein</fullName>
    </submittedName>
</protein>
<feature type="transmembrane region" description="Helical" evidence="2">
    <location>
        <begin position="84"/>
        <end position="105"/>
    </location>
</feature>
<feature type="region of interest" description="Disordered" evidence="1">
    <location>
        <begin position="200"/>
        <end position="316"/>
    </location>
</feature>
<accession>A0A841AE60</accession>
<comment type="caution">
    <text evidence="3">The sequence shown here is derived from an EMBL/GenBank/DDBJ whole genome shotgun (WGS) entry which is preliminary data.</text>
</comment>
<evidence type="ECO:0000256" key="2">
    <source>
        <dbReference type="SAM" id="Phobius"/>
    </source>
</evidence>
<feature type="compositionally biased region" description="Pro residues" evidence="1">
    <location>
        <begin position="216"/>
        <end position="225"/>
    </location>
</feature>
<dbReference type="Proteomes" id="UP000588158">
    <property type="component" value="Unassembled WGS sequence"/>
</dbReference>
<feature type="compositionally biased region" description="Low complexity" evidence="1">
    <location>
        <begin position="118"/>
        <end position="137"/>
    </location>
</feature>
<name>A0A841AE60_9MICO</name>
<feature type="transmembrane region" description="Helical" evidence="2">
    <location>
        <begin position="51"/>
        <end position="72"/>
    </location>
</feature>
<feature type="transmembrane region" description="Helical" evidence="2">
    <location>
        <begin position="20"/>
        <end position="39"/>
    </location>
</feature>
<feature type="region of interest" description="Disordered" evidence="1">
    <location>
        <begin position="116"/>
        <end position="156"/>
    </location>
</feature>
<dbReference type="AlphaFoldDB" id="A0A841AE60"/>
<keyword evidence="2" id="KW-0472">Membrane</keyword>
<sequence length="316" mass="32320">MSDGTSTAPGSRGPLAPPVRVLLIGLAGAFVVWLLLRYGPAGPDRGVSAMVYLEHAVVTGLVVLGDLSGAGFLSRLGWTVSENFAGLVTVLLVLVMAVLPWAVALRSDRAADRAFPERATSGAGARGSRGATSTSSRPVTFVDDGSVRGGADDPAGTVVQTVGQLRAMARGAGTPWYIDYETEGGARAFLEVLRATQNGPSQVRRAGAETRTAPPVADPVIPPTDPSLQAAPDAHADAASRSEAGPDHSETGPEHSESTPEPTETAPTSTSSWSGSVYTPTILYTSQSMGGRDEAASTSDADPADADPADGAEDAR</sequence>
<evidence type="ECO:0000256" key="1">
    <source>
        <dbReference type="SAM" id="MobiDB-lite"/>
    </source>
</evidence>
<dbReference type="RefSeq" id="WP_184325577.1">
    <property type="nucleotide sequence ID" value="NZ_JACHLZ010000001.1"/>
</dbReference>
<feature type="compositionally biased region" description="Basic and acidic residues" evidence="1">
    <location>
        <begin position="234"/>
        <end position="258"/>
    </location>
</feature>
<evidence type="ECO:0000313" key="4">
    <source>
        <dbReference type="Proteomes" id="UP000588158"/>
    </source>
</evidence>
<keyword evidence="2" id="KW-0812">Transmembrane</keyword>
<keyword evidence="2" id="KW-1133">Transmembrane helix</keyword>
<feature type="compositionally biased region" description="Polar residues" evidence="1">
    <location>
        <begin position="273"/>
        <end position="289"/>
    </location>
</feature>